<keyword evidence="3" id="KW-0808">Transferase</keyword>
<dbReference type="InterPro" id="IPR000719">
    <property type="entry name" value="Prot_kinase_dom"/>
</dbReference>
<dbReference type="GO" id="GO:0005524">
    <property type="term" value="F:ATP binding"/>
    <property type="evidence" value="ECO:0007669"/>
    <property type="project" value="InterPro"/>
</dbReference>
<gene>
    <name evidence="3" type="ORF">AG1IA_04675</name>
</gene>
<feature type="region of interest" description="Disordered" evidence="1">
    <location>
        <begin position="19"/>
        <end position="38"/>
    </location>
</feature>
<dbReference type="Proteomes" id="UP000011668">
    <property type="component" value="Unassembled WGS sequence"/>
</dbReference>
<proteinExistence type="predicted"/>
<dbReference type="InterPro" id="IPR001245">
    <property type="entry name" value="Ser-Thr/Tyr_kinase_cat_dom"/>
</dbReference>
<dbReference type="STRING" id="983506.L8WWV7"/>
<feature type="domain" description="Protein kinase" evidence="2">
    <location>
        <begin position="1"/>
        <end position="482"/>
    </location>
</feature>
<dbReference type="InterPro" id="IPR011009">
    <property type="entry name" value="Kinase-like_dom_sf"/>
</dbReference>
<reference evidence="3 4" key="1">
    <citation type="journal article" date="2013" name="Nat. Commun.">
        <title>The evolution and pathogenic mechanisms of the rice sheath blight pathogen.</title>
        <authorList>
            <person name="Zheng A."/>
            <person name="Lin R."/>
            <person name="Xu L."/>
            <person name="Qin P."/>
            <person name="Tang C."/>
            <person name="Ai P."/>
            <person name="Zhang D."/>
            <person name="Liu Y."/>
            <person name="Sun Z."/>
            <person name="Feng H."/>
            <person name="Wang Y."/>
            <person name="Chen Y."/>
            <person name="Liang X."/>
            <person name="Fu R."/>
            <person name="Li Q."/>
            <person name="Zhang J."/>
            <person name="Yu X."/>
            <person name="Xie Z."/>
            <person name="Ding L."/>
            <person name="Guan P."/>
            <person name="Tang J."/>
            <person name="Liang Y."/>
            <person name="Wang S."/>
            <person name="Deng Q."/>
            <person name="Li S."/>
            <person name="Zhu J."/>
            <person name="Wang L."/>
            <person name="Liu H."/>
            <person name="Li P."/>
        </authorList>
    </citation>
    <scope>NUCLEOTIDE SEQUENCE [LARGE SCALE GENOMIC DNA]</scope>
    <source>
        <strain evidence="4">AG-1 IA</strain>
    </source>
</reference>
<accession>L8WWV7</accession>
<organism evidence="3 4">
    <name type="scientific">Thanatephorus cucumeris (strain AG1-IA)</name>
    <name type="common">Rice sheath blight fungus</name>
    <name type="synonym">Rhizoctonia solani</name>
    <dbReference type="NCBI Taxonomy" id="983506"/>
    <lineage>
        <taxon>Eukaryota</taxon>
        <taxon>Fungi</taxon>
        <taxon>Dikarya</taxon>
        <taxon>Basidiomycota</taxon>
        <taxon>Agaricomycotina</taxon>
        <taxon>Agaricomycetes</taxon>
        <taxon>Cantharellales</taxon>
        <taxon>Ceratobasidiaceae</taxon>
        <taxon>Rhizoctonia</taxon>
        <taxon>Rhizoctonia solani AG-1</taxon>
    </lineage>
</organism>
<keyword evidence="4" id="KW-1185">Reference proteome</keyword>
<dbReference type="Gene3D" id="1.10.510.10">
    <property type="entry name" value="Transferase(Phosphotransferase) domain 1"/>
    <property type="match status" value="2"/>
</dbReference>
<dbReference type="PROSITE" id="PS50011">
    <property type="entry name" value="PROTEIN_KINASE_DOM"/>
    <property type="match status" value="1"/>
</dbReference>
<keyword evidence="3" id="KW-0418">Kinase</keyword>
<dbReference type="InterPro" id="IPR051681">
    <property type="entry name" value="Ser/Thr_Kinases-Pseudokinases"/>
</dbReference>
<evidence type="ECO:0000256" key="1">
    <source>
        <dbReference type="SAM" id="MobiDB-lite"/>
    </source>
</evidence>
<dbReference type="SUPFAM" id="SSF56112">
    <property type="entry name" value="Protein kinase-like (PK-like)"/>
    <property type="match status" value="2"/>
</dbReference>
<name>L8WWV7_THACA</name>
<comment type="caution">
    <text evidence="3">The sequence shown here is derived from an EMBL/GenBank/DDBJ whole genome shotgun (WGS) entry which is preliminary data.</text>
</comment>
<dbReference type="SMART" id="SM00220">
    <property type="entry name" value="S_TKc"/>
    <property type="match status" value="1"/>
</dbReference>
<dbReference type="HOGENOM" id="CLU_554521_0_0_1"/>
<dbReference type="PANTHER" id="PTHR44329">
    <property type="entry name" value="SERINE/THREONINE-PROTEIN KINASE TNNI3K-RELATED"/>
    <property type="match status" value="1"/>
</dbReference>
<sequence length="492" mass="55817">MPYSRRELTLSKINNVSKNASGAHETLRGSTGSPRRESEPALEFALDEHLHVVCPSLFTRPGAGVTWTMLLHIKQPSVLLNYTRSYSLPYRTPVVKKVMRVEPDYFRDWEGSRDKDVLSNLRKDFQDRFQTLTSLNHFNLTEVYFERSSQLTLYQEYCENGDLREGKVYMRGETAKLGEFGLSQLVSDFPHLVPSITVGSITRWMCPEYFDKTGPGSTTIQGDVWSFGCTLLELDYAMLASYYGKALIGGPFKRGKRLHLNTIHVIRLLLQLNKADNKGLSSVAHGSRSNVCTTWLNNGTQVAVKMLLPEFGYKEDKTNKRSLGIPRICGFGQATIINPDSELQFEYVPSEYTSRWAVSFGRTLITRIVYVAFRHPNCLRTRRCPRNPPRMCTHSECEFGTAYTQSLLQEVVTGSIPWADKTEHAVFGALMSGNLPERSHQHFPLQDRWANLTWSLLTQCWDMDPAKRPTVAEVGSKLKEIVAELPVSVGRE</sequence>
<dbReference type="AlphaFoldDB" id="L8WWV7"/>
<dbReference type="GO" id="GO:0004674">
    <property type="term" value="F:protein serine/threonine kinase activity"/>
    <property type="evidence" value="ECO:0007669"/>
    <property type="project" value="TreeGrafter"/>
</dbReference>
<dbReference type="OrthoDB" id="346907at2759"/>
<evidence type="ECO:0000313" key="3">
    <source>
        <dbReference type="EMBL" id="ELU41292.1"/>
    </source>
</evidence>
<dbReference type="EMBL" id="AFRT01001085">
    <property type="protein sequence ID" value="ELU41292.1"/>
    <property type="molecule type" value="Genomic_DNA"/>
</dbReference>
<dbReference type="Pfam" id="PF07714">
    <property type="entry name" value="PK_Tyr_Ser-Thr"/>
    <property type="match status" value="1"/>
</dbReference>
<evidence type="ECO:0000259" key="2">
    <source>
        <dbReference type="PROSITE" id="PS50011"/>
    </source>
</evidence>
<evidence type="ECO:0000313" key="4">
    <source>
        <dbReference type="Proteomes" id="UP000011668"/>
    </source>
</evidence>
<protein>
    <submittedName>
        <fullName evidence="3">Protein tyrosine kinase domain-containing protein</fullName>
    </submittedName>
</protein>